<dbReference type="InterPro" id="IPR001217">
    <property type="entry name" value="STAT"/>
</dbReference>
<proteinExistence type="inferred from homology"/>
<dbReference type="InterPro" id="IPR041410">
    <property type="entry name" value="STATa_Ig"/>
</dbReference>
<dbReference type="GO" id="GO:0003700">
    <property type="term" value="F:DNA-binding transcription factor activity"/>
    <property type="evidence" value="ECO:0007669"/>
    <property type="project" value="InterPro"/>
</dbReference>
<dbReference type="Gene3D" id="3.30.505.10">
    <property type="entry name" value="SH2 domain"/>
    <property type="match status" value="1"/>
</dbReference>
<dbReference type="SUPFAM" id="SSF55550">
    <property type="entry name" value="SH2 domain"/>
    <property type="match status" value="1"/>
</dbReference>
<dbReference type="InterPro" id="IPR037059">
    <property type="entry name" value="RHD_DNA_bind_dom_sf"/>
</dbReference>
<dbReference type="PROSITE" id="PS50001">
    <property type="entry name" value="SH2"/>
    <property type="match status" value="1"/>
</dbReference>
<dbReference type="GO" id="GO:0003677">
    <property type="term" value="F:DNA binding"/>
    <property type="evidence" value="ECO:0007669"/>
    <property type="project" value="InterPro"/>
</dbReference>
<evidence type="ECO:0000313" key="6">
    <source>
        <dbReference type="EMBL" id="NDV30094.1"/>
    </source>
</evidence>
<dbReference type="Gene3D" id="1.10.238.10">
    <property type="entry name" value="EF-hand"/>
    <property type="match status" value="1"/>
</dbReference>
<evidence type="ECO:0000256" key="3">
    <source>
        <dbReference type="PROSITE-ProRule" id="PRU00191"/>
    </source>
</evidence>
<evidence type="ECO:0000256" key="2">
    <source>
        <dbReference type="ARBA" id="ARBA00022999"/>
    </source>
</evidence>
<dbReference type="EMBL" id="GIBP01001125">
    <property type="protein sequence ID" value="NDV30094.1"/>
    <property type="molecule type" value="Transcribed_RNA"/>
</dbReference>
<protein>
    <recommendedName>
        <fullName evidence="5">SH2 domain-containing protein</fullName>
    </recommendedName>
</protein>
<evidence type="ECO:0000256" key="4">
    <source>
        <dbReference type="SAM" id="MobiDB-lite"/>
    </source>
</evidence>
<dbReference type="GO" id="GO:0007165">
    <property type="term" value="P:signal transduction"/>
    <property type="evidence" value="ECO:0007669"/>
    <property type="project" value="InterPro"/>
</dbReference>
<keyword evidence="2 3" id="KW-0727">SH2 domain</keyword>
<dbReference type="SMART" id="SM00252">
    <property type="entry name" value="SH2"/>
    <property type="match status" value="1"/>
</dbReference>
<comment type="similarity">
    <text evidence="1">Belongs to the transcription factor STAT family.</text>
</comment>
<dbReference type="InterPro" id="IPR008967">
    <property type="entry name" value="p53-like_TF_DNA-bd_sf"/>
</dbReference>
<dbReference type="Gene3D" id="2.60.40.340">
    <property type="entry name" value="Rel homology domain (RHD), DNA-binding domain"/>
    <property type="match status" value="1"/>
</dbReference>
<feature type="compositionally biased region" description="Basic and acidic residues" evidence="4">
    <location>
        <begin position="100"/>
        <end position="115"/>
    </location>
</feature>
<dbReference type="InterPro" id="IPR041604">
    <property type="entry name" value="EF-hand_12"/>
</dbReference>
<feature type="domain" description="SH2" evidence="5">
    <location>
        <begin position="489"/>
        <end position="566"/>
    </location>
</feature>
<dbReference type="SUPFAM" id="SSF49417">
    <property type="entry name" value="p53-like transcription factors"/>
    <property type="match status" value="1"/>
</dbReference>
<dbReference type="InterPro" id="IPR036860">
    <property type="entry name" value="SH2_dom_sf"/>
</dbReference>
<evidence type="ECO:0000256" key="1">
    <source>
        <dbReference type="ARBA" id="ARBA00005586"/>
    </source>
</evidence>
<reference evidence="6" key="1">
    <citation type="journal article" date="2020" name="J. Eukaryot. Microbiol.">
        <title>De novo Sequencing, Assembly and Annotation of the Transcriptome for the Free-Living Testate Amoeba Arcella intermedia.</title>
        <authorList>
            <person name="Ribeiro G.M."/>
            <person name="Porfirio-Sousa A.L."/>
            <person name="Maurer-Alcala X.X."/>
            <person name="Katz L.A."/>
            <person name="Lahr D.J.G."/>
        </authorList>
    </citation>
    <scope>NUCLEOTIDE SEQUENCE</scope>
</reference>
<feature type="compositionally biased region" description="Basic and acidic residues" evidence="4">
    <location>
        <begin position="18"/>
        <end position="27"/>
    </location>
</feature>
<evidence type="ECO:0000259" key="5">
    <source>
        <dbReference type="PROSITE" id="PS50001"/>
    </source>
</evidence>
<dbReference type="Pfam" id="PF18214">
    <property type="entry name" value="STATa_Ig"/>
    <property type="match status" value="1"/>
</dbReference>
<organism evidence="6">
    <name type="scientific">Arcella intermedia</name>
    <dbReference type="NCBI Taxonomy" id="1963864"/>
    <lineage>
        <taxon>Eukaryota</taxon>
        <taxon>Amoebozoa</taxon>
        <taxon>Tubulinea</taxon>
        <taxon>Elardia</taxon>
        <taxon>Arcellinida</taxon>
        <taxon>Sphaerothecina</taxon>
        <taxon>Arcellidae</taxon>
        <taxon>Arcella</taxon>
    </lineage>
</organism>
<dbReference type="Pfam" id="PF00017">
    <property type="entry name" value="SH2"/>
    <property type="match status" value="1"/>
</dbReference>
<feature type="compositionally biased region" description="Polar residues" evidence="4">
    <location>
        <begin position="31"/>
        <end position="49"/>
    </location>
</feature>
<accession>A0A6B2KZA7</accession>
<dbReference type="PANTHER" id="PTHR11801">
    <property type="entry name" value="SIGNAL TRANSDUCER AND ACTIVATOR OF TRANSCRIPTION"/>
    <property type="match status" value="1"/>
</dbReference>
<name>A0A6B2KZA7_9EUKA</name>
<dbReference type="Pfam" id="PF17901">
    <property type="entry name" value="EF-hand_12"/>
    <property type="match status" value="1"/>
</dbReference>
<sequence length="617" mass="70085">MEPSREIVQKNANCNVPVKKEGAKTEFDITDYSSSMQYSNQKNSFSSFSIKKESQTPRSFPAPTARPGGESGAPNSGKKRPRDEEDSLPPIGTGKSNSTRSDEDHDDASEGKEPENEGVIAGNPEAGTPGVPGAEAGEVGRGGNTPLDKLASNQYLLTLRSMETQLKTIRLKIGQGNFGSLKAELNEINAKFHEVLEEFEALKNCNFLRAFDFNNLLSLEDFLESVLIPQLNLYELDLAKMVEGEDARKGGSAENEEVSVFLAILNQENAGPIKKDKIIGPLTLRLMTGASISQIQTGPVHPELVETSQRIKKNNQDLENSKQTFKENGTVTFTDLKFSSGTFPTLVRLKFRVTVELKINGERQAKTIESFPTKPFISMTNTGSQWKDAAGTWLKEECFRENYQISMARLWNYFQKHYLIATKQELNNVKRPLYLKDFEYLIQAKFKQGLDQKQTINQKEFHLFWDWIGPSLKKIRYQKYMLWLFENGYLPGFVTGKEAEDQLKNETQGTFIIRLSERVDGEFVISYVHQTGVRHYLLQPDDMADKKKTLVDFLGQNPMFLYIMQIQTQPGGKRVFYKYNKDKILQKYYKKVPKQIATNQASEGNPYDTRVMDKSWH</sequence>
<dbReference type="AlphaFoldDB" id="A0A6B2KZA7"/>
<dbReference type="InterPro" id="IPR000980">
    <property type="entry name" value="SH2"/>
</dbReference>
<feature type="region of interest" description="Disordered" evidence="4">
    <location>
        <begin position="1"/>
        <end position="147"/>
    </location>
</feature>